<evidence type="ECO:0000313" key="8">
    <source>
        <dbReference type="Proteomes" id="UP000266568"/>
    </source>
</evidence>
<feature type="domain" description="RNA polymerase sigma factor 70 region 4 type 2" evidence="6">
    <location>
        <begin position="113"/>
        <end position="162"/>
    </location>
</feature>
<evidence type="ECO:0000256" key="3">
    <source>
        <dbReference type="ARBA" id="ARBA00023082"/>
    </source>
</evidence>
<dbReference type="SUPFAM" id="SSF88946">
    <property type="entry name" value="Sigma2 domain of RNA polymerase sigma factors"/>
    <property type="match status" value="1"/>
</dbReference>
<dbReference type="PANTHER" id="PTHR43133">
    <property type="entry name" value="RNA POLYMERASE ECF-TYPE SIGMA FACTO"/>
    <property type="match status" value="1"/>
</dbReference>
<dbReference type="Pfam" id="PF04542">
    <property type="entry name" value="Sigma70_r2"/>
    <property type="match status" value="1"/>
</dbReference>
<dbReference type="InterPro" id="IPR013325">
    <property type="entry name" value="RNA_pol_sigma_r2"/>
</dbReference>
<protein>
    <submittedName>
        <fullName evidence="7">RNA polymerase sigma-70 factor (ECF subfamily)</fullName>
    </submittedName>
</protein>
<dbReference type="GO" id="GO:0016987">
    <property type="term" value="F:sigma factor activity"/>
    <property type="evidence" value="ECO:0007669"/>
    <property type="project" value="UniProtKB-KW"/>
</dbReference>
<evidence type="ECO:0000259" key="5">
    <source>
        <dbReference type="Pfam" id="PF04542"/>
    </source>
</evidence>
<evidence type="ECO:0000259" key="6">
    <source>
        <dbReference type="Pfam" id="PF08281"/>
    </source>
</evidence>
<evidence type="ECO:0000256" key="2">
    <source>
        <dbReference type="ARBA" id="ARBA00023015"/>
    </source>
</evidence>
<comment type="caution">
    <text evidence="7">The sequence shown here is derived from an EMBL/GenBank/DDBJ whole genome shotgun (WGS) entry which is preliminary data.</text>
</comment>
<evidence type="ECO:0000313" key="7">
    <source>
        <dbReference type="EMBL" id="RIA46010.1"/>
    </source>
</evidence>
<dbReference type="Gene3D" id="1.10.1740.10">
    <property type="match status" value="1"/>
</dbReference>
<proteinExistence type="inferred from homology"/>
<organism evidence="7 8">
    <name type="scientific">Hephaestia caeni</name>
    <dbReference type="NCBI Taxonomy" id="645617"/>
    <lineage>
        <taxon>Bacteria</taxon>
        <taxon>Pseudomonadati</taxon>
        <taxon>Pseudomonadota</taxon>
        <taxon>Alphaproteobacteria</taxon>
        <taxon>Sphingomonadales</taxon>
        <taxon>Sphingomonadaceae</taxon>
        <taxon>Hephaestia</taxon>
    </lineage>
</organism>
<reference evidence="7 8" key="1">
    <citation type="submission" date="2018-08" db="EMBL/GenBank/DDBJ databases">
        <title>Genomic Encyclopedia of Type Strains, Phase IV (KMG-IV): sequencing the most valuable type-strain genomes for metagenomic binning, comparative biology and taxonomic classification.</title>
        <authorList>
            <person name="Goeker M."/>
        </authorList>
    </citation>
    <scope>NUCLEOTIDE SEQUENCE [LARGE SCALE GENOMIC DNA]</scope>
    <source>
        <strain evidence="7 8">DSM 25527</strain>
    </source>
</reference>
<name>A0A397P8X2_9SPHN</name>
<dbReference type="InterPro" id="IPR014284">
    <property type="entry name" value="RNA_pol_sigma-70_dom"/>
</dbReference>
<dbReference type="GO" id="GO:0006352">
    <property type="term" value="P:DNA-templated transcription initiation"/>
    <property type="evidence" value="ECO:0007669"/>
    <property type="project" value="InterPro"/>
</dbReference>
<accession>A0A397P8X2</accession>
<dbReference type="InterPro" id="IPR007627">
    <property type="entry name" value="RNA_pol_sigma70_r2"/>
</dbReference>
<keyword evidence="2" id="KW-0805">Transcription regulation</keyword>
<dbReference type="NCBIfam" id="TIGR02937">
    <property type="entry name" value="sigma70-ECF"/>
    <property type="match status" value="1"/>
</dbReference>
<dbReference type="SUPFAM" id="SSF88659">
    <property type="entry name" value="Sigma3 and sigma4 domains of RNA polymerase sigma factors"/>
    <property type="match status" value="1"/>
</dbReference>
<keyword evidence="4" id="KW-0804">Transcription</keyword>
<dbReference type="OrthoDB" id="9794372at2"/>
<keyword evidence="8" id="KW-1185">Reference proteome</keyword>
<dbReference type="InterPro" id="IPR039425">
    <property type="entry name" value="RNA_pol_sigma-70-like"/>
</dbReference>
<dbReference type="Gene3D" id="1.10.10.10">
    <property type="entry name" value="Winged helix-like DNA-binding domain superfamily/Winged helix DNA-binding domain"/>
    <property type="match status" value="1"/>
</dbReference>
<keyword evidence="3" id="KW-0731">Sigma factor</keyword>
<dbReference type="InterPro" id="IPR013324">
    <property type="entry name" value="RNA_pol_sigma_r3/r4-like"/>
</dbReference>
<gene>
    <name evidence="7" type="ORF">DFR49_0539</name>
</gene>
<dbReference type="EMBL" id="QXDC01000002">
    <property type="protein sequence ID" value="RIA46010.1"/>
    <property type="molecule type" value="Genomic_DNA"/>
</dbReference>
<dbReference type="InterPro" id="IPR013249">
    <property type="entry name" value="RNA_pol_sigma70_r4_t2"/>
</dbReference>
<dbReference type="Proteomes" id="UP000266568">
    <property type="component" value="Unassembled WGS sequence"/>
</dbReference>
<feature type="domain" description="RNA polymerase sigma-70 region 2" evidence="5">
    <location>
        <begin position="12"/>
        <end position="77"/>
    </location>
</feature>
<dbReference type="Pfam" id="PF08281">
    <property type="entry name" value="Sigma70_r4_2"/>
    <property type="match status" value="1"/>
</dbReference>
<dbReference type="PANTHER" id="PTHR43133:SF63">
    <property type="entry name" value="RNA POLYMERASE SIGMA FACTOR FECI-RELATED"/>
    <property type="match status" value="1"/>
</dbReference>
<dbReference type="AlphaFoldDB" id="A0A397P8X2"/>
<evidence type="ECO:0000256" key="4">
    <source>
        <dbReference type="ARBA" id="ARBA00023163"/>
    </source>
</evidence>
<evidence type="ECO:0000256" key="1">
    <source>
        <dbReference type="ARBA" id="ARBA00010641"/>
    </source>
</evidence>
<dbReference type="GO" id="GO:0003677">
    <property type="term" value="F:DNA binding"/>
    <property type="evidence" value="ECO:0007669"/>
    <property type="project" value="InterPro"/>
</dbReference>
<dbReference type="InterPro" id="IPR036388">
    <property type="entry name" value="WH-like_DNA-bd_sf"/>
</dbReference>
<comment type="similarity">
    <text evidence="1">Belongs to the sigma-70 factor family. ECF subfamily.</text>
</comment>
<sequence>MGVPDGQAALKLFLSHRASLIRYAKRITGDEADAEDVVQEAWLRSNTGTARLPADEAMAYLRMTVRNLALNGSRRKRIEARIFEAGGDTEIVSILSDQPDPEVAAISRDEYARITSALRSLPENMRIAVEMHRIGGEKLKDIAAFLGVSTSTAHALVLEGIERCREIADRSPG</sequence>